<accession>A0AAW0I385</accession>
<dbReference type="InterPro" id="IPR011174">
    <property type="entry name" value="ERM"/>
</dbReference>
<evidence type="ECO:0000313" key="3">
    <source>
        <dbReference type="Proteomes" id="UP001488838"/>
    </source>
</evidence>
<reference evidence="2 3" key="1">
    <citation type="journal article" date="2023" name="bioRxiv">
        <title>Conserved and derived expression patterns and positive selection on dental genes reveal complex evolutionary context of ever-growing rodent molars.</title>
        <authorList>
            <person name="Calamari Z.T."/>
            <person name="Song A."/>
            <person name="Cohen E."/>
            <person name="Akter M."/>
            <person name="Roy R.D."/>
            <person name="Hallikas O."/>
            <person name="Christensen M.M."/>
            <person name="Li P."/>
            <person name="Marangoni P."/>
            <person name="Jernvall J."/>
            <person name="Klein O.D."/>
        </authorList>
    </citation>
    <scope>NUCLEOTIDE SEQUENCE [LARGE SCALE GENOMIC DNA]</scope>
    <source>
        <strain evidence="2">V071</strain>
    </source>
</reference>
<dbReference type="PANTHER" id="PTHR23281">
    <property type="entry name" value="MERLIN/MOESIN/EZRIN/RADIXIN"/>
    <property type="match status" value="1"/>
</dbReference>
<protein>
    <submittedName>
        <fullName evidence="2">Uncharacterized protein</fullName>
    </submittedName>
</protein>
<feature type="non-terminal residue" evidence="2">
    <location>
        <position position="340"/>
    </location>
</feature>
<dbReference type="GO" id="GO:0003779">
    <property type="term" value="F:actin binding"/>
    <property type="evidence" value="ECO:0007669"/>
    <property type="project" value="InterPro"/>
</dbReference>
<dbReference type="AlphaFoldDB" id="A0AAW0I385"/>
<gene>
    <name evidence="2" type="ORF">U0070_005297</name>
</gene>
<name>A0AAW0I385_MYOGA</name>
<keyword evidence="3" id="KW-1185">Reference proteome</keyword>
<evidence type="ECO:0000313" key="2">
    <source>
        <dbReference type="EMBL" id="KAK7808890.1"/>
    </source>
</evidence>
<organism evidence="2 3">
    <name type="scientific">Myodes glareolus</name>
    <name type="common">Bank vole</name>
    <name type="synonym">Clethrionomys glareolus</name>
    <dbReference type="NCBI Taxonomy" id="447135"/>
    <lineage>
        <taxon>Eukaryota</taxon>
        <taxon>Metazoa</taxon>
        <taxon>Chordata</taxon>
        <taxon>Craniata</taxon>
        <taxon>Vertebrata</taxon>
        <taxon>Euteleostomi</taxon>
        <taxon>Mammalia</taxon>
        <taxon>Eutheria</taxon>
        <taxon>Euarchontoglires</taxon>
        <taxon>Glires</taxon>
        <taxon>Rodentia</taxon>
        <taxon>Myomorpha</taxon>
        <taxon>Muroidea</taxon>
        <taxon>Cricetidae</taxon>
        <taxon>Arvicolinae</taxon>
        <taxon>Myodes</taxon>
    </lineage>
</organism>
<comment type="caution">
    <text evidence="2">The sequence shown here is derived from an EMBL/GenBank/DDBJ whole genome shotgun (WGS) entry which is preliminary data.</text>
</comment>
<dbReference type="Proteomes" id="UP001488838">
    <property type="component" value="Unassembled WGS sequence"/>
</dbReference>
<dbReference type="InterPro" id="IPR035963">
    <property type="entry name" value="FERM_2"/>
</dbReference>
<feature type="region of interest" description="Disordered" evidence="1">
    <location>
        <begin position="195"/>
        <end position="216"/>
    </location>
</feature>
<evidence type="ECO:0000256" key="1">
    <source>
        <dbReference type="SAM" id="MobiDB-lite"/>
    </source>
</evidence>
<dbReference type="EMBL" id="JBBHLL010000227">
    <property type="protein sequence ID" value="KAK7808890.1"/>
    <property type="molecule type" value="Genomic_DNA"/>
</dbReference>
<dbReference type="SUPFAM" id="SSF47031">
    <property type="entry name" value="Second domain of FERM"/>
    <property type="match status" value="1"/>
</dbReference>
<proteinExistence type="predicted"/>
<sequence length="340" mass="37964">MQKNKRFTTCLKKVSVQEASKENPVQFYFLATECLGRRSRTTLQLVLLQAQEGSLSREIFCLEMAVILGSHALQTRFRRCNKKVGKYGYLGLEGLVPHRSAQVHHESVGGGIQVGHADHCQMLKDSYYGRRKDCSGPRKTDFCFGVDDLGLHIHEKDEKLTPKINFSRSETENNPWILQLCLRNLELHKHWKETGTTEKGAADGSPGVGGEAAEASGVATETEAKESQHQAKETQVHLVKTKELHLVTTASPLSTPLVCELVNSHETKVPSPCACTVLSGEGVTEERHEESITKNEKKECMQAAATESELSQARDKSKRTRCIIHMKNMARPTQEQMLQQ</sequence>